<dbReference type="Pfam" id="PF13455">
    <property type="entry name" value="MUG113"/>
    <property type="match status" value="1"/>
</dbReference>
<sequence length="458" mass="53290">MMSLSDLFKTQQYKETIETLKNENAELTNRNNELTQQANLKLTASQMKPAELNELIKKKQDELSSKKSELSNIVKTHESTLSKLTTEESNLRNEISNLTSQISSLKKELDDTEDKLNMQSYGLYKPRYDFANSLGYKARLDEVRQTQKRMIRSFEAYSIFTPMTLNNSEAKGRSMQKKNGKQLIRAFNGECEAAINKITYSNIDRIEKRIHKSYDQLNKLNDPNGISIAPEYLDSKIDELHLAYEYSEKKQEEKEELREQREREREDKKAQKQIQDAQKKLNKELDHYKKALVELTAKLSTLEGKERDDVQQSIDELNQNISKGEAEKNDLDYRQENATAGYVYIISNIGSFGPDVVKIGVTRRLDPQERIDELGSASVPFKFDVHAFIFSYDAYSLEAELHQRFNDKRINKVNNRKEYFHVSIDEIEKVLEEYKDLTVDFNEIPEAVEYNQSLALEH</sequence>
<dbReference type="InterPro" id="IPR018306">
    <property type="entry name" value="Phage_T5_Orf172_DNA-bd"/>
</dbReference>
<evidence type="ECO:0000313" key="5">
    <source>
        <dbReference type="Proteomes" id="UP000051908"/>
    </source>
</evidence>
<reference evidence="4 5" key="1">
    <citation type="journal article" date="2015" name="Genome Announc.">
        <title>Expanding the biotechnology potential of lactobacilli through comparative genomics of 213 strains and associated genera.</title>
        <authorList>
            <person name="Sun Z."/>
            <person name="Harris H.M."/>
            <person name="McCann A."/>
            <person name="Guo C."/>
            <person name="Argimon S."/>
            <person name="Zhang W."/>
            <person name="Yang X."/>
            <person name="Jeffery I.B."/>
            <person name="Cooney J.C."/>
            <person name="Kagawa T.F."/>
            <person name="Liu W."/>
            <person name="Song Y."/>
            <person name="Salvetti E."/>
            <person name="Wrobel A."/>
            <person name="Rasinkangas P."/>
            <person name="Parkhill J."/>
            <person name="Rea M.C."/>
            <person name="O'Sullivan O."/>
            <person name="Ritari J."/>
            <person name="Douillard F.P."/>
            <person name="Paul Ross R."/>
            <person name="Yang R."/>
            <person name="Briner A.E."/>
            <person name="Felis G.E."/>
            <person name="de Vos W.M."/>
            <person name="Barrangou R."/>
            <person name="Klaenhammer T.R."/>
            <person name="Caufield P.W."/>
            <person name="Cui Y."/>
            <person name="Zhang H."/>
            <person name="O'Toole P.W."/>
        </authorList>
    </citation>
    <scope>NUCLEOTIDE SEQUENCE [LARGE SCALE GENOMIC DNA]</scope>
    <source>
        <strain evidence="4 5">DSM 13238</strain>
    </source>
</reference>
<feature type="compositionally biased region" description="Basic and acidic residues" evidence="2">
    <location>
        <begin position="249"/>
        <end position="270"/>
    </location>
</feature>
<dbReference type="PANTHER" id="PTHR43941">
    <property type="entry name" value="STRUCTURAL MAINTENANCE OF CHROMOSOMES PROTEIN 2"/>
    <property type="match status" value="1"/>
</dbReference>
<feature type="domain" description="Bacteriophage T5 Orf172 DNA-binding" evidence="3">
    <location>
        <begin position="351"/>
        <end position="434"/>
    </location>
</feature>
<evidence type="ECO:0000259" key="3">
    <source>
        <dbReference type="SMART" id="SM00974"/>
    </source>
</evidence>
<gene>
    <name evidence="4" type="ORF">FD33_GL002258</name>
</gene>
<feature type="coiled-coil region" evidence="1">
    <location>
        <begin position="74"/>
        <end position="115"/>
    </location>
</feature>
<dbReference type="InterPro" id="IPR025280">
    <property type="entry name" value="SNIPE"/>
</dbReference>
<dbReference type="SMART" id="SM00974">
    <property type="entry name" value="T5orf172"/>
    <property type="match status" value="1"/>
</dbReference>
<dbReference type="PATRIC" id="fig|1122151.5.peg.2335"/>
<evidence type="ECO:0000256" key="2">
    <source>
        <dbReference type="SAM" id="MobiDB-lite"/>
    </source>
</evidence>
<dbReference type="Proteomes" id="UP000051908">
    <property type="component" value="Unassembled WGS sequence"/>
</dbReference>
<proteinExistence type="predicted"/>
<dbReference type="Pfam" id="PF13250">
    <property type="entry name" value="SNIPE"/>
    <property type="match status" value="1"/>
</dbReference>
<keyword evidence="5" id="KW-1185">Reference proteome</keyword>
<keyword evidence="1" id="KW-0175">Coiled coil</keyword>
<feature type="coiled-coil region" evidence="1">
    <location>
        <begin position="10"/>
        <end position="37"/>
    </location>
</feature>
<feature type="region of interest" description="Disordered" evidence="2">
    <location>
        <begin position="249"/>
        <end position="276"/>
    </location>
</feature>
<organism evidence="4 5">
    <name type="scientific">Companilactobacillus paralimentarius DSM 13238 = JCM 10415</name>
    <dbReference type="NCBI Taxonomy" id="1122151"/>
    <lineage>
        <taxon>Bacteria</taxon>
        <taxon>Bacillati</taxon>
        <taxon>Bacillota</taxon>
        <taxon>Bacilli</taxon>
        <taxon>Lactobacillales</taxon>
        <taxon>Lactobacillaceae</taxon>
        <taxon>Companilactobacillus</taxon>
    </lineage>
</organism>
<comment type="caution">
    <text evidence="4">The sequence shown here is derived from an EMBL/GenBank/DDBJ whole genome shotgun (WGS) entry which is preliminary data.</text>
</comment>
<protein>
    <recommendedName>
        <fullName evidence="3">Bacteriophage T5 Orf172 DNA-binding domain-containing protein</fullName>
    </recommendedName>
</protein>
<evidence type="ECO:0000256" key="1">
    <source>
        <dbReference type="SAM" id="Coils"/>
    </source>
</evidence>
<evidence type="ECO:0000313" key="4">
    <source>
        <dbReference type="EMBL" id="KRL31196.1"/>
    </source>
</evidence>
<accession>A0A0R1PG63</accession>
<name>A0A0R1PG63_9LACO</name>
<dbReference type="AlphaFoldDB" id="A0A0R1PG63"/>
<dbReference type="EMBL" id="AZES01000059">
    <property type="protein sequence ID" value="KRL31196.1"/>
    <property type="molecule type" value="Genomic_DNA"/>
</dbReference>